<gene>
    <name evidence="1" type="ORF">A606_02325</name>
</gene>
<dbReference type="OrthoDB" id="4404670at2"/>
<accession>S4XHJ8</accession>
<dbReference type="AlphaFoldDB" id="S4XHJ8"/>
<dbReference type="STRING" id="1200352.A606_02325"/>
<dbReference type="KEGG" id="cter:A606_02325"/>
<name>S4XHJ8_9CORY</name>
<dbReference type="EMBL" id="CP003696">
    <property type="protein sequence ID" value="AGP30118.1"/>
    <property type="molecule type" value="Genomic_DNA"/>
</dbReference>
<evidence type="ECO:0000313" key="2">
    <source>
        <dbReference type="Proteomes" id="UP000014809"/>
    </source>
</evidence>
<dbReference type="Proteomes" id="UP000014809">
    <property type="component" value="Chromosome"/>
</dbReference>
<dbReference type="RefSeq" id="WP_020440483.1">
    <property type="nucleotide sequence ID" value="NC_021663.1"/>
</dbReference>
<evidence type="ECO:0000313" key="1">
    <source>
        <dbReference type="EMBL" id="AGP30118.1"/>
    </source>
</evidence>
<reference evidence="1 2" key="1">
    <citation type="submission" date="2012-06" db="EMBL/GenBank/DDBJ databases">
        <title>Complete genome sequence of Corynebacterium terpenotabidum Y-11 (=DSM 44721).</title>
        <authorList>
            <person name="Ruckert C."/>
            <person name="Albersmeier A."/>
            <person name="Al-Dilaimi A."/>
            <person name="Szczepanowski R."/>
            <person name="Kalinowski J."/>
        </authorList>
    </citation>
    <scope>NUCLEOTIDE SEQUENCE [LARGE SCALE GENOMIC DNA]</scope>
    <source>
        <strain evidence="1 2">Y-11</strain>
    </source>
</reference>
<dbReference type="eggNOG" id="ENOG5031JMG">
    <property type="taxonomic scope" value="Bacteria"/>
</dbReference>
<proteinExistence type="predicted"/>
<protein>
    <submittedName>
        <fullName evidence="1">Uncharacterized protein</fullName>
    </submittedName>
</protein>
<keyword evidence="2" id="KW-1185">Reference proteome</keyword>
<organism evidence="1 2">
    <name type="scientific">Corynebacterium terpenotabidum Y-11</name>
    <dbReference type="NCBI Taxonomy" id="1200352"/>
    <lineage>
        <taxon>Bacteria</taxon>
        <taxon>Bacillati</taxon>
        <taxon>Actinomycetota</taxon>
        <taxon>Actinomycetes</taxon>
        <taxon>Mycobacteriales</taxon>
        <taxon>Corynebacteriaceae</taxon>
        <taxon>Corynebacterium</taxon>
    </lineage>
</organism>
<sequence length="142" mass="15956">MNNRPIPESYVDSMPCDESLLVELGRVTWAAARLHSGIRDVINHHRGAPSDAPFDDTLGRALKDLKKLAVRNHRDDQVEWAEEVGQPAVVLRNGVAHAVTYTAEDGRQALMGTRDHGSLRFQIPELREVTRRLIEASMRLPE</sequence>
<dbReference type="HOGENOM" id="CLU_1674951_0_0_11"/>
<dbReference type="PATRIC" id="fig|1200352.3.peg.467"/>